<feature type="region of interest" description="Disordered" evidence="1">
    <location>
        <begin position="28"/>
        <end position="48"/>
    </location>
</feature>
<evidence type="ECO:0000313" key="2">
    <source>
        <dbReference type="EMBL" id="CDY59020.1"/>
    </source>
</evidence>
<keyword evidence="3" id="KW-1185">Reference proteome</keyword>
<dbReference type="EMBL" id="LK033718">
    <property type="protein sequence ID" value="CDY59020.1"/>
    <property type="molecule type" value="Genomic_DNA"/>
</dbReference>
<feature type="compositionally biased region" description="Basic and acidic residues" evidence="1">
    <location>
        <begin position="33"/>
        <end position="48"/>
    </location>
</feature>
<protein>
    <submittedName>
        <fullName evidence="2">BnaCnng34090D protein</fullName>
    </submittedName>
</protein>
<reference evidence="2 3" key="1">
    <citation type="journal article" date="2014" name="Science">
        <title>Plant genetics. Early allopolyploid evolution in the post-Neolithic Brassica napus oilseed genome.</title>
        <authorList>
            <person name="Chalhoub B."/>
            <person name="Denoeud F."/>
            <person name="Liu S."/>
            <person name="Parkin I.A."/>
            <person name="Tang H."/>
            <person name="Wang X."/>
            <person name="Chiquet J."/>
            <person name="Belcram H."/>
            <person name="Tong C."/>
            <person name="Samans B."/>
            <person name="Correa M."/>
            <person name="Da Silva C."/>
            <person name="Just J."/>
            <person name="Falentin C."/>
            <person name="Koh C.S."/>
            <person name="Le Clainche I."/>
            <person name="Bernard M."/>
            <person name="Bento P."/>
            <person name="Noel B."/>
            <person name="Labadie K."/>
            <person name="Alberti A."/>
            <person name="Charles M."/>
            <person name="Arnaud D."/>
            <person name="Guo H."/>
            <person name="Daviaud C."/>
            <person name="Alamery S."/>
            <person name="Jabbari K."/>
            <person name="Zhao M."/>
            <person name="Edger P.P."/>
            <person name="Chelaifa H."/>
            <person name="Tack D."/>
            <person name="Lassalle G."/>
            <person name="Mestiri I."/>
            <person name="Schnel N."/>
            <person name="Le Paslier M.C."/>
            <person name="Fan G."/>
            <person name="Renault V."/>
            <person name="Bayer P.E."/>
            <person name="Golicz A.A."/>
            <person name="Manoli S."/>
            <person name="Lee T.H."/>
            <person name="Thi V.H."/>
            <person name="Chalabi S."/>
            <person name="Hu Q."/>
            <person name="Fan C."/>
            <person name="Tollenaere R."/>
            <person name="Lu Y."/>
            <person name="Battail C."/>
            <person name="Shen J."/>
            <person name="Sidebottom C.H."/>
            <person name="Wang X."/>
            <person name="Canaguier A."/>
            <person name="Chauveau A."/>
            <person name="Berard A."/>
            <person name="Deniot G."/>
            <person name="Guan M."/>
            <person name="Liu Z."/>
            <person name="Sun F."/>
            <person name="Lim Y.P."/>
            <person name="Lyons E."/>
            <person name="Town C.D."/>
            <person name="Bancroft I."/>
            <person name="Wang X."/>
            <person name="Meng J."/>
            <person name="Ma J."/>
            <person name="Pires J.C."/>
            <person name="King G.J."/>
            <person name="Brunel D."/>
            <person name="Delourme R."/>
            <person name="Renard M."/>
            <person name="Aury J.M."/>
            <person name="Adams K.L."/>
            <person name="Batley J."/>
            <person name="Snowdon R.J."/>
            <person name="Tost J."/>
            <person name="Edwards D."/>
            <person name="Zhou Y."/>
            <person name="Hua W."/>
            <person name="Sharpe A.G."/>
            <person name="Paterson A.H."/>
            <person name="Guan C."/>
            <person name="Wincker P."/>
        </authorList>
    </citation>
    <scope>NUCLEOTIDE SEQUENCE [LARGE SCALE GENOMIC DNA]</scope>
    <source>
        <strain evidence="3">cv. Darmor-bzh</strain>
    </source>
</reference>
<dbReference type="AlphaFoldDB" id="A0A078J0Y8"/>
<dbReference type="Proteomes" id="UP000028999">
    <property type="component" value="Unassembled WGS sequence"/>
</dbReference>
<dbReference type="PaxDb" id="3708-A0A078J0Y8"/>
<sequence length="48" mass="5221">MNIAVAASPELNDVVDAPADLNEPLLIKIDSQSPHDHENRRVMREAAG</sequence>
<evidence type="ECO:0000256" key="1">
    <source>
        <dbReference type="SAM" id="MobiDB-lite"/>
    </source>
</evidence>
<proteinExistence type="predicted"/>
<gene>
    <name evidence="2" type="primary">BnaCnng34090D</name>
    <name evidence="2" type="ORF">GSBRNA2T00025454001</name>
</gene>
<evidence type="ECO:0000313" key="3">
    <source>
        <dbReference type="Proteomes" id="UP000028999"/>
    </source>
</evidence>
<accession>A0A078J0Y8</accession>
<name>A0A078J0Y8_BRANA</name>
<dbReference type="Gramene" id="CDY59020">
    <property type="protein sequence ID" value="CDY59020"/>
    <property type="gene ID" value="GSBRNA2T00025454001"/>
</dbReference>
<organism evidence="2 3">
    <name type="scientific">Brassica napus</name>
    <name type="common">Rape</name>
    <dbReference type="NCBI Taxonomy" id="3708"/>
    <lineage>
        <taxon>Eukaryota</taxon>
        <taxon>Viridiplantae</taxon>
        <taxon>Streptophyta</taxon>
        <taxon>Embryophyta</taxon>
        <taxon>Tracheophyta</taxon>
        <taxon>Spermatophyta</taxon>
        <taxon>Magnoliopsida</taxon>
        <taxon>eudicotyledons</taxon>
        <taxon>Gunneridae</taxon>
        <taxon>Pentapetalae</taxon>
        <taxon>rosids</taxon>
        <taxon>malvids</taxon>
        <taxon>Brassicales</taxon>
        <taxon>Brassicaceae</taxon>
        <taxon>Brassiceae</taxon>
        <taxon>Brassica</taxon>
    </lineage>
</organism>
<dbReference type="STRING" id="3708.A0A078J0Y8"/>